<dbReference type="Pfam" id="PF02010">
    <property type="entry name" value="REJ"/>
    <property type="match status" value="1"/>
</dbReference>
<keyword evidence="6 15" id="KW-0732">Signal</keyword>
<dbReference type="Pfam" id="PF01825">
    <property type="entry name" value="GPS"/>
    <property type="match status" value="1"/>
</dbReference>
<dbReference type="GO" id="GO:0050982">
    <property type="term" value="P:detection of mechanical stimulus"/>
    <property type="evidence" value="ECO:0007669"/>
    <property type="project" value="TreeGrafter"/>
</dbReference>
<feature type="region of interest" description="Disordered" evidence="13">
    <location>
        <begin position="3038"/>
        <end position="3102"/>
    </location>
</feature>
<dbReference type="SUPFAM" id="SSF49299">
    <property type="entry name" value="PKD domain"/>
    <property type="match status" value="2"/>
</dbReference>
<evidence type="ECO:0000256" key="6">
    <source>
        <dbReference type="ARBA" id="ARBA00022729"/>
    </source>
</evidence>
<evidence type="ECO:0000256" key="13">
    <source>
        <dbReference type="SAM" id="MobiDB-lite"/>
    </source>
</evidence>
<evidence type="ECO:0000256" key="15">
    <source>
        <dbReference type="SAM" id="SignalP"/>
    </source>
</evidence>
<dbReference type="GO" id="GO:0005929">
    <property type="term" value="C:cilium"/>
    <property type="evidence" value="ECO:0007669"/>
    <property type="project" value="UniProtKB-SubCell"/>
</dbReference>
<protein>
    <submittedName>
        <fullName evidence="19">Polycystic kidney disease protein 1-like protein 2-like protein</fullName>
    </submittedName>
</protein>
<evidence type="ECO:0000256" key="12">
    <source>
        <dbReference type="PROSITE-ProRule" id="PRU00152"/>
    </source>
</evidence>
<dbReference type="InterPro" id="IPR046338">
    <property type="entry name" value="GAIN_dom_sf"/>
</dbReference>
<dbReference type="FunFam" id="1.10.287.70:FF:000086">
    <property type="entry name" value="Polycystic kidney disease 2"/>
    <property type="match status" value="1"/>
</dbReference>
<dbReference type="Pfam" id="PF20519">
    <property type="entry name" value="Polycystin_dom"/>
    <property type="match status" value="1"/>
</dbReference>
<feature type="domain" description="PKD" evidence="16">
    <location>
        <begin position="619"/>
        <end position="672"/>
    </location>
</feature>
<proteinExistence type="inferred from homology"/>
<evidence type="ECO:0000259" key="18">
    <source>
        <dbReference type="PROSITE" id="PS50221"/>
    </source>
</evidence>
<dbReference type="STRING" id="1965070.A0A443RHN2"/>
<dbReference type="Gene3D" id="2.60.40.10">
    <property type="entry name" value="Immunoglobulins"/>
    <property type="match status" value="1"/>
</dbReference>
<sequence>MSCNIKQILIFLSLVYFTSIRVTCELNSGDCLAKQVLEFFFSPHTLDLSKPFDAAKCSASCGNLSLPFAALDAKKRCFCGFEFDKSDIEAIEKRDSKHCENNAEEFVRLFLTQYTNHFPGITLKLSTERALLDETISIEIGNEKASETQYSVDFDDGLLPTAWSRETRFSAEYKMPGIHRIKLYVNQVQKNGNKTAVFGYKVDIIEKIHESDVTFTCSELIEPNEDANCNAVLYAGQDLIGRIDFDDGNYGENFEISRVKSRRIGPVIPREWPLARKTDDETNVILTDMIGALRKPVSIRAIEGFGQLNGDMELVIYRPFCGNETETCETEERDTKCVPGKAKECKSLFPHYKRVRRVRLTVKRGYFFIRLMRPRIVKPTDIIAFETYGGILATKVAERDEIPDMALDLEQSEEKNLWKYIDSEQITFKNDKKYFIALYMNEESSLSFPHSYSENKVYAAKFMIASKWAESNFTLQQSVNVERSIGKLKLRVVPANAVIGHKVDVMLQMNGGSNVELFWDFGDGKTEEEVIDVINPSEKLIKSHVYTEPGSYRISVNAQNVRSIVNATYGLIAEYPVVDYWELSSSSPQLLPGLVTFVLSYPFSDLPLPTNATAYILFGDGSTYRWQIPEKEFPGRKHSFEHEYRHSGKYRVTATLSNIVSSVSLKTEVYLQRKIDGFRVNFGMRDKRRKELISGYGPNADRYPVNKKITFNFDVETGDVHKYIIYLNGQLLKETTDNRFVYKNDQEGWHNFSFTAFNDIQNETSPITAQIYLMRPVSGLHASEINIDLTQPAFKQFLIEFDEPGTETCLVIDYGEHANSSIEAYGDLTACQQIFSENKFKYSGELMNPLNVSHVYMEPNDYTVRIKAGNHLPSVLSTTVSITVIEIDCRPPLVEIKNTVSDHHNASEIWRSKPVQLYAKSVVDCNASAIVTKMWRGFRVDPETDQVLEEIDLSMLDSYRKTFLYIPPFFLQKGFYKMQFVVNISSTTNHPLLPMFGAADTIIKVVPSPIIGQMSEGSQSRIIRGWGQRITLAPGNFSIDPDDYSNKNFNVTWFCRRVPGEKLDRDIPDSEQLISTPIYDRSKCSPSDPDLGGCFGKGPGIINETSRFVDWNTTVFFKPGVTYEIIVRLDPPDREPSWAGIQLVLMERSPPSITVRCQTELLCYPNVPIGQKINPVRTGLIGICSEDCDGELTFEWTIYGVDSQGNEILLPEAKDFVVGANDQKMALGKEFFDEYYPKYGDFFARLAVVNEEGDRGESDIFLHINQPPEGGECQLVESGQLALIDKIEISCSGWYDPEGKPIEYYAFWIRNLNTGVLSYLMYGPDKEVVLILPLGNFTIGVDIKDKEGSLKRLNLTDFTTEAPTKQQYDAFMSSKQLESADTEGDQSKMNMISQAISSLMSVALIDEEAEEIQSIETTTTAIPEHNATKAKKTEKELEEEAKTRAKMVKSVDSIMNVDTLNSLEQIGSVLTAISGKGKGVDNEAKDVIIKLLNKTVNLASSIQVESPQQLLDFCMYAVGTMGGIVNRMTEQIVSGVVLPTDRAKAWDLEYSVEAPEFGEEQDYIFDGKSSMDEALSKAVIEHERKNAEAQIKQMIRLTIDLVLAMLKNIVVGEKPLEFSAPSGLSLTISMFNGGGLSNKSIEHGDAIYIFPEVCSILTHKDPCFGNETLGVMAVSWPAILESYGNSVDLLSTNTKTLQLMLLDEELNIIDVSDTSEMFSIIVPRKTSEEGDESGESLPEANYVKPKMKWYENMVYHQFRVEKADSAVNIEISPIDSKSDLLLFINHRFKPMINHYEISIPLRAMSDRLINGTYDLFLGNNVIRNRTGFFYLGVVQVNSSELLTSSEAYLLDEMIINENASSVNYTFVDSNYTMPGLMRNFTTDYTLRIFTSGCYFYNYKTGVWSGEGCYVQSANKELTHCKCNHLTSFGSGFFVMPNTVDFTYVFAHAGFADNVTIYMTIVITLTAYVLLLIWARKHDRKDLESLGATPLADNDPKDKYLYEITVYTGDKEGAGTDSVVSFILSGDDDETDVRQFSDSQRKIFRRGGQDSFVMAVPRRLGRLNYCRIWHDNSGKGKFRSWYLSFIVVRDVQTSEKFQFICNRWLAVEKGDGTIDRLLPVAGREEATQFGHLFQQTKQRNLKDGHLWFSIFMRPPRSRFTRVQRVSCCAALLYLSMLVNAMWYERVPPKPKSSALEIGPFALSPEQIGVGFFSNLIVFPPTFIIVLLFRKSRLRKLRPSRIAEALKKQGVELRTNDHQDDSNKSSSAANLVGVYESGKAKSRKPLMKKKRKFMFPWWCRYIAWTLCVLSILVSIFFLWAYGIQFGDEKTRKWLTSLIISFFSSILITQPMKVLLMAMILSTVFKAPDAEIDEFEEDEEELNLELAPDEEWLHSLASLNIAKRSKRSKLYRPPNLTALEKAKLERLKEMKMVEVLKDIWSYLLFLWILVVLSYGNRDPNAHLMKDTIQSAFIDGSNSGVAFTSIKTSKDLWHWINATLIHELRIGRWYNGYQAYGLRGFLNDKVNRMMGYAVLRQVRVKEETCTINNLMGQVLSPEITKCRSYSNVIYEDRKSYGKSWTKLSLTSSEGVITKLPGDESITLVNPSRSKKSEWEYRRSSELDGLPFWGKLDVYSGGGYVMPLKGSQKELNKRLKNLQEQLWIDARTRAVFAEFSVYNPQVNLFAVITIVGEFQPGGGVIPNYRIDVVRLIHHHAGFGLFVILCELAFVAFIIYFTIREIRNMRRERRAYFQSYWNWAEVFVIGFAYAAIFFYFYRLILTHRILKIFDATHGNAYIKLQFVAQIDEIFGYIIAFTIFIGILKFIRLLRFNKRMGILYSTLHQCSKDLKSFCIVFLVVFFAFVQMFHLLFGLLLQDFSSLVAAAETTFGMVTGKFDFDAMCLASPLLGPLGFFMFILIAQIILVNIFLTLIISAFETVKHDISKQSNEFEVVAFMTRKAKELLGIDSSNNRDQLNAAMERQEGISSIEEQVNCFPEKVDRLLHYINDIYFSGELKVDSFVDPRKKRRSDMSLVSSRQRSPLSFARVSPLHEDTTNNESRAKNALHPHYARLNKRRAMAAKNQRPKLETSDSISSYSSTRRTNATSNAQESNQFVFDWMEIPDDHNL</sequence>
<dbReference type="Gene3D" id="2.60.60.20">
    <property type="entry name" value="PLAT/LH2 domain"/>
    <property type="match status" value="1"/>
</dbReference>
<dbReference type="InterPro" id="IPR046791">
    <property type="entry name" value="Polycystin_dom"/>
</dbReference>
<dbReference type="PANTHER" id="PTHR10877">
    <property type="entry name" value="POLYCYSTIN FAMILY MEMBER"/>
    <property type="match status" value="1"/>
</dbReference>
<dbReference type="PROSITE" id="PS50221">
    <property type="entry name" value="GAIN_B"/>
    <property type="match status" value="1"/>
</dbReference>
<feature type="transmembrane region" description="Helical" evidence="14">
    <location>
        <begin position="1954"/>
        <end position="1974"/>
    </location>
</feature>
<evidence type="ECO:0000259" key="17">
    <source>
        <dbReference type="PROSITE" id="PS50095"/>
    </source>
</evidence>
<evidence type="ECO:0000256" key="2">
    <source>
        <dbReference type="ARBA" id="ARBA00004651"/>
    </source>
</evidence>
<evidence type="ECO:0000313" key="20">
    <source>
        <dbReference type="Proteomes" id="UP000285301"/>
    </source>
</evidence>
<evidence type="ECO:0000259" key="16">
    <source>
        <dbReference type="PROSITE" id="PS50093"/>
    </source>
</evidence>
<feature type="domain" description="PLAT" evidence="17">
    <location>
        <begin position="1999"/>
        <end position="2118"/>
    </location>
</feature>
<feature type="signal peptide" evidence="15">
    <location>
        <begin position="1"/>
        <end position="20"/>
    </location>
</feature>
<dbReference type="InterPro" id="IPR000434">
    <property type="entry name" value="PC1"/>
</dbReference>
<keyword evidence="4" id="KW-1003">Cell membrane</keyword>
<dbReference type="PRINTS" id="PR00500">
    <property type="entry name" value="POLYCYSTIN1"/>
</dbReference>
<dbReference type="InterPro" id="IPR057244">
    <property type="entry name" value="GAIN_B"/>
</dbReference>
<dbReference type="PROSITE" id="PS50095">
    <property type="entry name" value="PLAT"/>
    <property type="match status" value="1"/>
</dbReference>
<feature type="transmembrane region" description="Helical" evidence="14">
    <location>
        <begin position="2331"/>
        <end position="2353"/>
    </location>
</feature>
<feature type="transmembrane region" description="Helical" evidence="14">
    <location>
        <begin position="2161"/>
        <end position="2182"/>
    </location>
</feature>
<feature type="transmembrane region" description="Helical" evidence="14">
    <location>
        <begin position="2206"/>
        <end position="2227"/>
    </location>
</feature>
<evidence type="ECO:0000256" key="8">
    <source>
        <dbReference type="ARBA" id="ARBA00023069"/>
    </source>
</evidence>
<dbReference type="GO" id="GO:0005262">
    <property type="term" value="F:calcium channel activity"/>
    <property type="evidence" value="ECO:0007669"/>
    <property type="project" value="TreeGrafter"/>
</dbReference>
<dbReference type="InterPro" id="IPR035986">
    <property type="entry name" value="PKD_dom_sf"/>
</dbReference>
<evidence type="ECO:0000256" key="9">
    <source>
        <dbReference type="ARBA" id="ARBA00023136"/>
    </source>
</evidence>
<feature type="domain" description="PKD" evidence="16">
    <location>
        <begin position="512"/>
        <end position="560"/>
    </location>
</feature>
<dbReference type="FunFam" id="2.60.60.20:FF:000034">
    <property type="entry name" value="Pkd1l2, putative"/>
    <property type="match status" value="1"/>
</dbReference>
<comment type="caution">
    <text evidence="12">Lacks conserved residue(s) required for the propagation of feature annotation.</text>
</comment>
<feature type="transmembrane region" description="Helical" evidence="14">
    <location>
        <begin position="2295"/>
        <end position="2319"/>
    </location>
</feature>
<dbReference type="CDD" id="cd01752">
    <property type="entry name" value="PLAT_polycystin"/>
    <property type="match status" value="1"/>
</dbReference>
<feature type="transmembrane region" description="Helical" evidence="14">
    <location>
        <begin position="2711"/>
        <end position="2733"/>
    </location>
</feature>
<comment type="similarity">
    <text evidence="3">Belongs to the polycystin family.</text>
</comment>
<evidence type="ECO:0000256" key="11">
    <source>
        <dbReference type="ARBA" id="ARBA00023273"/>
    </source>
</evidence>
<evidence type="ECO:0000256" key="4">
    <source>
        <dbReference type="ARBA" id="ARBA00022475"/>
    </source>
</evidence>
<feature type="chain" id="PRO_5019139347" evidence="15">
    <location>
        <begin position="21"/>
        <end position="3121"/>
    </location>
</feature>
<dbReference type="Pfam" id="PF08016">
    <property type="entry name" value="PKD_channel"/>
    <property type="match status" value="1"/>
</dbReference>
<evidence type="ECO:0000256" key="14">
    <source>
        <dbReference type="SAM" id="Phobius"/>
    </source>
</evidence>
<keyword evidence="11" id="KW-0966">Cell projection</keyword>
<dbReference type="InterPro" id="IPR051223">
    <property type="entry name" value="Polycystin"/>
</dbReference>
<name>A0A443RHN2_9ACAR</name>
<keyword evidence="20" id="KW-1185">Reference proteome</keyword>
<dbReference type="InterPro" id="IPR000203">
    <property type="entry name" value="GPS"/>
</dbReference>
<dbReference type="InterPro" id="IPR022409">
    <property type="entry name" value="PKD/Chitinase_dom"/>
</dbReference>
<evidence type="ECO:0000256" key="10">
    <source>
        <dbReference type="ARBA" id="ARBA00023157"/>
    </source>
</evidence>
<evidence type="ECO:0000313" key="19">
    <source>
        <dbReference type="EMBL" id="RWS14806.1"/>
    </source>
</evidence>
<dbReference type="InterPro" id="IPR013783">
    <property type="entry name" value="Ig-like_fold"/>
</dbReference>
<dbReference type="SMART" id="SM00308">
    <property type="entry name" value="LH2"/>
    <property type="match status" value="1"/>
</dbReference>
<evidence type="ECO:0000256" key="1">
    <source>
        <dbReference type="ARBA" id="ARBA00004138"/>
    </source>
</evidence>
<feature type="transmembrane region" description="Helical" evidence="14">
    <location>
        <begin position="2907"/>
        <end position="2930"/>
    </location>
</feature>
<dbReference type="Proteomes" id="UP000285301">
    <property type="component" value="Unassembled WGS sequence"/>
</dbReference>
<dbReference type="Gene3D" id="1.10.287.70">
    <property type="match status" value="1"/>
</dbReference>
<feature type="transmembrane region" description="Helical" evidence="14">
    <location>
        <begin position="2432"/>
        <end position="2452"/>
    </location>
</feature>
<keyword evidence="9 14" id="KW-0472">Membrane</keyword>
<feature type="transmembrane region" description="Helical" evidence="14">
    <location>
        <begin position="2803"/>
        <end position="2823"/>
    </location>
</feature>
<dbReference type="InterPro" id="IPR001024">
    <property type="entry name" value="PLAT/LH2_dom"/>
</dbReference>
<dbReference type="SUPFAM" id="SSF49723">
    <property type="entry name" value="Lipase/lipooxygenase domain (PLAT/LH2 domain)"/>
    <property type="match status" value="1"/>
</dbReference>
<dbReference type="InterPro" id="IPR013122">
    <property type="entry name" value="PKD1_2_channel"/>
</dbReference>
<keyword evidence="7 14" id="KW-1133">Transmembrane helix</keyword>
<evidence type="ECO:0000256" key="7">
    <source>
        <dbReference type="ARBA" id="ARBA00022989"/>
    </source>
</evidence>
<evidence type="ECO:0000256" key="5">
    <source>
        <dbReference type="ARBA" id="ARBA00022692"/>
    </source>
</evidence>
<gene>
    <name evidence="19" type="ORF">B4U79_01771</name>
</gene>
<dbReference type="OrthoDB" id="444119at2759"/>
<keyword evidence="8" id="KW-0969">Cilium</keyword>
<dbReference type="GO" id="GO:0005886">
    <property type="term" value="C:plasma membrane"/>
    <property type="evidence" value="ECO:0007669"/>
    <property type="project" value="UniProtKB-SubCell"/>
</dbReference>
<dbReference type="PANTHER" id="PTHR10877:SF150">
    <property type="entry name" value="REJ DOMAIN-CONTAINING PROTEIN"/>
    <property type="match status" value="1"/>
</dbReference>
<keyword evidence="5 14" id="KW-0812">Transmembrane</keyword>
<dbReference type="CDD" id="cd00146">
    <property type="entry name" value="PKD"/>
    <property type="match status" value="3"/>
</dbReference>
<keyword evidence="10" id="KW-1015">Disulfide bond</keyword>
<reference evidence="19 20" key="1">
    <citation type="journal article" date="2018" name="Gigascience">
        <title>Genomes of trombidid mites reveal novel predicted allergens and laterally-transferred genes associated with secondary metabolism.</title>
        <authorList>
            <person name="Dong X."/>
            <person name="Chaisiri K."/>
            <person name="Xia D."/>
            <person name="Armstrong S.D."/>
            <person name="Fang Y."/>
            <person name="Donnelly M.J."/>
            <person name="Kadowaki T."/>
            <person name="McGarry J.W."/>
            <person name="Darby A.C."/>
            <person name="Makepeace B.L."/>
        </authorList>
    </citation>
    <scope>NUCLEOTIDE SEQUENCE [LARGE SCALE GENOMIC DNA]</scope>
    <source>
        <strain evidence="19">UoL-WK</strain>
    </source>
</reference>
<comment type="subcellular location">
    <subcellularLocation>
        <location evidence="2">Cell membrane</location>
        <topology evidence="2">Multi-pass membrane protein</topology>
    </subcellularLocation>
    <subcellularLocation>
        <location evidence="1">Cell projection</location>
        <location evidence="1">Cilium</location>
    </subcellularLocation>
</comment>
<feature type="domain" description="GAIN-B" evidence="18">
    <location>
        <begin position="1806"/>
        <end position="1940"/>
    </location>
</feature>
<evidence type="ECO:0000256" key="3">
    <source>
        <dbReference type="ARBA" id="ARBA00007200"/>
    </source>
</evidence>
<dbReference type="InterPro" id="IPR036392">
    <property type="entry name" value="PLAT/LH2_dom_sf"/>
</dbReference>
<dbReference type="Gene3D" id="2.60.220.50">
    <property type="match status" value="1"/>
</dbReference>
<feature type="compositionally biased region" description="Basic residues" evidence="13">
    <location>
        <begin position="3057"/>
        <end position="3072"/>
    </location>
</feature>
<dbReference type="Pfam" id="PF01477">
    <property type="entry name" value="PLAT"/>
    <property type="match status" value="1"/>
</dbReference>
<dbReference type="InterPro" id="IPR042060">
    <property type="entry name" value="PLAT_polycystin1"/>
</dbReference>
<dbReference type="Pfam" id="PF00801">
    <property type="entry name" value="PKD"/>
    <property type="match status" value="1"/>
</dbReference>
<dbReference type="InterPro" id="IPR000601">
    <property type="entry name" value="PKD_dom"/>
</dbReference>
<dbReference type="SMART" id="SM00089">
    <property type="entry name" value="PKD"/>
    <property type="match status" value="3"/>
</dbReference>
<dbReference type="PROSITE" id="PS50093">
    <property type="entry name" value="PKD"/>
    <property type="match status" value="2"/>
</dbReference>
<dbReference type="InterPro" id="IPR002859">
    <property type="entry name" value="PKD/REJ-like"/>
</dbReference>
<organism evidence="19 20">
    <name type="scientific">Dinothrombium tinctorium</name>
    <dbReference type="NCBI Taxonomy" id="1965070"/>
    <lineage>
        <taxon>Eukaryota</taxon>
        <taxon>Metazoa</taxon>
        <taxon>Ecdysozoa</taxon>
        <taxon>Arthropoda</taxon>
        <taxon>Chelicerata</taxon>
        <taxon>Arachnida</taxon>
        <taxon>Acari</taxon>
        <taxon>Acariformes</taxon>
        <taxon>Trombidiformes</taxon>
        <taxon>Prostigmata</taxon>
        <taxon>Anystina</taxon>
        <taxon>Parasitengona</taxon>
        <taxon>Trombidioidea</taxon>
        <taxon>Trombidiidae</taxon>
        <taxon>Dinothrombium</taxon>
    </lineage>
</organism>
<accession>A0A443RHN2</accession>
<dbReference type="EMBL" id="NCKU01000616">
    <property type="protein sequence ID" value="RWS14806.1"/>
    <property type="molecule type" value="Genomic_DNA"/>
</dbReference>
<feature type="transmembrane region" description="Helical" evidence="14">
    <location>
        <begin position="2843"/>
        <end position="2865"/>
    </location>
</feature>
<feature type="compositionally biased region" description="Polar residues" evidence="13">
    <location>
        <begin position="3093"/>
        <end position="3102"/>
    </location>
</feature>
<comment type="caution">
    <text evidence="19">The sequence shown here is derived from an EMBL/GenBank/DDBJ whole genome shotgun (WGS) entry which is preliminary data.</text>
</comment>
<feature type="transmembrane region" description="Helical" evidence="14">
    <location>
        <begin position="2753"/>
        <end position="2771"/>
    </location>
</feature>
<dbReference type="SMART" id="SM00303">
    <property type="entry name" value="GPS"/>
    <property type="match status" value="1"/>
</dbReference>